<name>A0A075IAR7_9ARCH</name>
<evidence type="ECO:0000256" key="2">
    <source>
        <dbReference type="ARBA" id="ARBA00022723"/>
    </source>
</evidence>
<organism evidence="7">
    <name type="scientific">uncultured marine thaumarchaeote SAT1000_18_G08</name>
    <dbReference type="NCBI Taxonomy" id="1456392"/>
    <lineage>
        <taxon>Archaea</taxon>
        <taxon>Nitrososphaerota</taxon>
        <taxon>environmental samples</taxon>
    </lineage>
</organism>
<dbReference type="InterPro" id="IPR017941">
    <property type="entry name" value="Rieske_2Fe-2S"/>
</dbReference>
<evidence type="ECO:0000256" key="4">
    <source>
        <dbReference type="ARBA" id="ARBA00023014"/>
    </source>
</evidence>
<dbReference type="GO" id="GO:0051537">
    <property type="term" value="F:2 iron, 2 sulfur cluster binding"/>
    <property type="evidence" value="ECO:0007669"/>
    <property type="project" value="UniProtKB-KW"/>
</dbReference>
<evidence type="ECO:0000256" key="3">
    <source>
        <dbReference type="ARBA" id="ARBA00023004"/>
    </source>
</evidence>
<dbReference type="PROSITE" id="PS51296">
    <property type="entry name" value="RIESKE"/>
    <property type="match status" value="1"/>
</dbReference>
<dbReference type="PANTHER" id="PTHR21496">
    <property type="entry name" value="FERREDOXIN-RELATED"/>
    <property type="match status" value="1"/>
</dbReference>
<comment type="cofactor">
    <cofactor evidence="5">
        <name>[2Fe-2S] cluster</name>
        <dbReference type="ChEBI" id="CHEBI:190135"/>
    </cofactor>
</comment>
<keyword evidence="1" id="KW-0001">2Fe-2S</keyword>
<keyword evidence="2" id="KW-0479">Metal-binding</keyword>
<dbReference type="EMBL" id="KF901242">
    <property type="protein sequence ID" value="AIF23817.1"/>
    <property type="molecule type" value="Genomic_DNA"/>
</dbReference>
<evidence type="ECO:0000259" key="6">
    <source>
        <dbReference type="PROSITE" id="PS51296"/>
    </source>
</evidence>
<protein>
    <submittedName>
        <fullName evidence="7">Rieske (2Fe-2S) domain-containing protein (HcaC, bphF)</fullName>
    </submittedName>
</protein>
<keyword evidence="3" id="KW-0408">Iron</keyword>
<evidence type="ECO:0000313" key="7">
    <source>
        <dbReference type="EMBL" id="AIF23817.1"/>
    </source>
</evidence>
<evidence type="ECO:0000256" key="5">
    <source>
        <dbReference type="ARBA" id="ARBA00034078"/>
    </source>
</evidence>
<dbReference type="InterPro" id="IPR036922">
    <property type="entry name" value="Rieske_2Fe-2S_sf"/>
</dbReference>
<dbReference type="CDD" id="cd03528">
    <property type="entry name" value="Rieske_RO_ferredoxin"/>
    <property type="match status" value="1"/>
</dbReference>
<sequence length="104" mass="11321">MAKILVGKTTEIIPGQMKKVSVDGNEIIVINIDGNCFAVDDTCTHAGGSLSEGKLDDSTITCDWHGAQFECKNGKLVKFPVQINDLKSYKVVIESDDIFVETQT</sequence>
<feature type="domain" description="Rieske" evidence="6">
    <location>
        <begin position="4"/>
        <end position="100"/>
    </location>
</feature>
<dbReference type="Pfam" id="PF00355">
    <property type="entry name" value="Rieske"/>
    <property type="match status" value="1"/>
</dbReference>
<dbReference type="GO" id="GO:0046872">
    <property type="term" value="F:metal ion binding"/>
    <property type="evidence" value="ECO:0007669"/>
    <property type="project" value="UniProtKB-KW"/>
</dbReference>
<evidence type="ECO:0000256" key="1">
    <source>
        <dbReference type="ARBA" id="ARBA00022714"/>
    </source>
</evidence>
<dbReference type="Gene3D" id="2.102.10.10">
    <property type="entry name" value="Rieske [2Fe-2S] iron-sulphur domain"/>
    <property type="match status" value="1"/>
</dbReference>
<proteinExistence type="predicted"/>
<dbReference type="PANTHER" id="PTHR21496:SF0">
    <property type="entry name" value="RIESKE DOMAIN-CONTAINING PROTEIN"/>
    <property type="match status" value="1"/>
</dbReference>
<keyword evidence="4" id="KW-0411">Iron-sulfur</keyword>
<accession>A0A075IAR7</accession>
<reference evidence="7" key="1">
    <citation type="journal article" date="2014" name="Genome Biol. Evol.">
        <title>Pangenome evidence for extensive interdomain horizontal transfer affecting lineage core and shell genes in uncultured planktonic thaumarchaeota and euryarchaeota.</title>
        <authorList>
            <person name="Deschamps P."/>
            <person name="Zivanovic Y."/>
            <person name="Moreira D."/>
            <person name="Rodriguez-Valera F."/>
            <person name="Lopez-Garcia P."/>
        </authorList>
    </citation>
    <scope>NUCLEOTIDE SEQUENCE</scope>
</reference>
<gene>
    <name evidence="7" type="primary">bphF</name>
    <name evidence="7" type="synonym">hcaC</name>
</gene>
<dbReference type="SUPFAM" id="SSF50022">
    <property type="entry name" value="ISP domain"/>
    <property type="match status" value="1"/>
</dbReference>
<dbReference type="AlphaFoldDB" id="A0A075IAR7"/>